<accession>A0ABP8B4V2</accession>
<organism evidence="2 3">
    <name type="scientific">Streptosporangium oxazolinicum</name>
    <dbReference type="NCBI Taxonomy" id="909287"/>
    <lineage>
        <taxon>Bacteria</taxon>
        <taxon>Bacillati</taxon>
        <taxon>Actinomycetota</taxon>
        <taxon>Actinomycetes</taxon>
        <taxon>Streptosporangiales</taxon>
        <taxon>Streptosporangiaceae</taxon>
        <taxon>Streptosporangium</taxon>
    </lineage>
</organism>
<reference evidence="3" key="1">
    <citation type="journal article" date="2019" name="Int. J. Syst. Evol. Microbiol.">
        <title>The Global Catalogue of Microorganisms (GCM) 10K type strain sequencing project: providing services to taxonomists for standard genome sequencing and annotation.</title>
        <authorList>
            <consortium name="The Broad Institute Genomics Platform"/>
            <consortium name="The Broad Institute Genome Sequencing Center for Infectious Disease"/>
            <person name="Wu L."/>
            <person name="Ma J."/>
        </authorList>
    </citation>
    <scope>NUCLEOTIDE SEQUENCE [LARGE SCALE GENOMIC DNA]</scope>
    <source>
        <strain evidence="3">JCM 17388</strain>
    </source>
</reference>
<sequence length="141" mass="15360">MATDGTADELIIVGCSRRKLDTATPVAALELYLGCCFPQLRGRIASSPRHRVRVLILSALHGLITADTPLLPYDVRMTPERATELRAACTAVLADIPRSETLLLMEHGYSRALPDRAGRLIADPVGSWPEVATVLDSWGWP</sequence>
<keyword evidence="3" id="KW-1185">Reference proteome</keyword>
<dbReference type="Pfam" id="PF21818">
    <property type="entry name" value="DUF6884"/>
    <property type="match status" value="1"/>
</dbReference>
<evidence type="ECO:0000313" key="3">
    <source>
        <dbReference type="Proteomes" id="UP001501251"/>
    </source>
</evidence>
<evidence type="ECO:0000313" key="2">
    <source>
        <dbReference type="EMBL" id="GAA4198117.1"/>
    </source>
</evidence>
<gene>
    <name evidence="2" type="ORF">GCM10022252_48020</name>
</gene>
<proteinExistence type="predicted"/>
<evidence type="ECO:0000259" key="1">
    <source>
        <dbReference type="Pfam" id="PF21818"/>
    </source>
</evidence>
<dbReference type="Proteomes" id="UP001501251">
    <property type="component" value="Unassembled WGS sequence"/>
</dbReference>
<feature type="domain" description="DUF6884" evidence="1">
    <location>
        <begin position="11"/>
        <end position="97"/>
    </location>
</feature>
<dbReference type="InterPro" id="IPR049251">
    <property type="entry name" value="DUF6884"/>
</dbReference>
<comment type="caution">
    <text evidence="2">The sequence shown here is derived from an EMBL/GenBank/DDBJ whole genome shotgun (WGS) entry which is preliminary data.</text>
</comment>
<dbReference type="EMBL" id="BAABAQ010000009">
    <property type="protein sequence ID" value="GAA4198117.1"/>
    <property type="molecule type" value="Genomic_DNA"/>
</dbReference>
<dbReference type="RefSeq" id="WP_344920265.1">
    <property type="nucleotide sequence ID" value="NZ_BAABAQ010000009.1"/>
</dbReference>
<name>A0ABP8B4V2_9ACTN</name>
<protein>
    <recommendedName>
        <fullName evidence="1">DUF6884 domain-containing protein</fullName>
    </recommendedName>
</protein>